<accession>A0A438CMQ6</accession>
<feature type="transmembrane region" description="Helical" evidence="1">
    <location>
        <begin position="12"/>
        <end position="30"/>
    </location>
</feature>
<evidence type="ECO:0000313" key="3">
    <source>
        <dbReference type="Proteomes" id="UP000288805"/>
    </source>
</evidence>
<keyword evidence="1" id="KW-0472">Membrane</keyword>
<name>A0A438CMQ6_VITVI</name>
<dbReference type="Proteomes" id="UP000288805">
    <property type="component" value="Unassembled WGS sequence"/>
</dbReference>
<keyword evidence="1" id="KW-1133">Transmembrane helix</keyword>
<evidence type="ECO:0000256" key="1">
    <source>
        <dbReference type="SAM" id="Phobius"/>
    </source>
</evidence>
<dbReference type="EMBL" id="QGNW01002172">
    <property type="protein sequence ID" value="RVW24483.1"/>
    <property type="molecule type" value="Genomic_DNA"/>
</dbReference>
<dbReference type="AlphaFoldDB" id="A0A438CMQ6"/>
<sequence>MENDKKALNGWNNIDILLELFVLLVFYIHATRKRKRIKLTLHKLIQNVLHNGGLFMPGVHKAASSSDLAATGKLMDFSDRKLISVPDCKA</sequence>
<comment type="caution">
    <text evidence="2">The sequence shown here is derived from an EMBL/GenBank/DDBJ whole genome shotgun (WGS) entry which is preliminary data.</text>
</comment>
<keyword evidence="1" id="KW-0812">Transmembrane</keyword>
<protein>
    <submittedName>
        <fullName evidence="2">Uncharacterized protein</fullName>
    </submittedName>
</protein>
<gene>
    <name evidence="2" type="ORF">CK203_082116</name>
</gene>
<organism evidence="2 3">
    <name type="scientific">Vitis vinifera</name>
    <name type="common">Grape</name>
    <dbReference type="NCBI Taxonomy" id="29760"/>
    <lineage>
        <taxon>Eukaryota</taxon>
        <taxon>Viridiplantae</taxon>
        <taxon>Streptophyta</taxon>
        <taxon>Embryophyta</taxon>
        <taxon>Tracheophyta</taxon>
        <taxon>Spermatophyta</taxon>
        <taxon>Magnoliopsida</taxon>
        <taxon>eudicotyledons</taxon>
        <taxon>Gunneridae</taxon>
        <taxon>Pentapetalae</taxon>
        <taxon>rosids</taxon>
        <taxon>Vitales</taxon>
        <taxon>Vitaceae</taxon>
        <taxon>Viteae</taxon>
        <taxon>Vitis</taxon>
    </lineage>
</organism>
<reference evidence="2 3" key="1">
    <citation type="journal article" date="2018" name="PLoS Genet.">
        <title>Population sequencing reveals clonal diversity and ancestral inbreeding in the grapevine cultivar Chardonnay.</title>
        <authorList>
            <person name="Roach M.J."/>
            <person name="Johnson D.L."/>
            <person name="Bohlmann J."/>
            <person name="van Vuuren H.J."/>
            <person name="Jones S.J."/>
            <person name="Pretorius I.S."/>
            <person name="Schmidt S.A."/>
            <person name="Borneman A.R."/>
        </authorList>
    </citation>
    <scope>NUCLEOTIDE SEQUENCE [LARGE SCALE GENOMIC DNA]</scope>
    <source>
        <strain evidence="3">cv. Chardonnay</strain>
        <tissue evidence="2">Leaf</tissue>
    </source>
</reference>
<proteinExistence type="predicted"/>
<evidence type="ECO:0000313" key="2">
    <source>
        <dbReference type="EMBL" id="RVW24483.1"/>
    </source>
</evidence>